<gene>
    <name evidence="1" type="ORF">METZ01_LOCUS340975</name>
</gene>
<reference evidence="1" key="1">
    <citation type="submission" date="2018-05" db="EMBL/GenBank/DDBJ databases">
        <authorList>
            <person name="Lanie J.A."/>
            <person name="Ng W.-L."/>
            <person name="Kazmierczak K.M."/>
            <person name="Andrzejewski T.M."/>
            <person name="Davidsen T.M."/>
            <person name="Wayne K.J."/>
            <person name="Tettelin H."/>
            <person name="Glass J.I."/>
            <person name="Rusch D."/>
            <person name="Podicherti R."/>
            <person name="Tsui H.-C.T."/>
            <person name="Winkler M.E."/>
        </authorList>
    </citation>
    <scope>NUCLEOTIDE SEQUENCE</scope>
</reference>
<evidence type="ECO:0000313" key="1">
    <source>
        <dbReference type="EMBL" id="SVC88121.1"/>
    </source>
</evidence>
<feature type="non-terminal residue" evidence="1">
    <location>
        <position position="78"/>
    </location>
</feature>
<dbReference type="EMBL" id="UINC01116402">
    <property type="protein sequence ID" value="SVC88121.1"/>
    <property type="molecule type" value="Genomic_DNA"/>
</dbReference>
<organism evidence="1">
    <name type="scientific">marine metagenome</name>
    <dbReference type="NCBI Taxonomy" id="408172"/>
    <lineage>
        <taxon>unclassified sequences</taxon>
        <taxon>metagenomes</taxon>
        <taxon>ecological metagenomes</taxon>
    </lineage>
</organism>
<dbReference type="AlphaFoldDB" id="A0A382QUW5"/>
<accession>A0A382QUW5</accession>
<sequence>MHRNLILFFSIIICFVTSCEEGFDLNSGITLSEKNELYTLELNVSNNVTNDLSPVHFSANVIRHLNYQIRSDSRLIGY</sequence>
<proteinExistence type="predicted"/>
<name>A0A382QUW5_9ZZZZ</name>
<dbReference type="PROSITE" id="PS51257">
    <property type="entry name" value="PROKAR_LIPOPROTEIN"/>
    <property type="match status" value="1"/>
</dbReference>
<protein>
    <submittedName>
        <fullName evidence="1">Uncharacterized protein</fullName>
    </submittedName>
</protein>